<dbReference type="RefSeq" id="WP_115280864.1">
    <property type="nucleotide sequence ID" value="NZ_AP022600.1"/>
</dbReference>
<dbReference type="AlphaFoldDB" id="A0A378TMS5"/>
<evidence type="ECO:0000313" key="8">
    <source>
        <dbReference type="EMBL" id="STZ62088.1"/>
    </source>
</evidence>
<comment type="subcellular location">
    <subcellularLocation>
        <location evidence="1">Membrane</location>
        <topology evidence="1">Multi-pass membrane protein</topology>
    </subcellularLocation>
</comment>
<name>A0A378TMS5_9MYCO</name>
<accession>A0A378TMS5</accession>
<reference evidence="8 9" key="1">
    <citation type="submission" date="2018-06" db="EMBL/GenBank/DDBJ databases">
        <authorList>
            <consortium name="Pathogen Informatics"/>
            <person name="Doyle S."/>
        </authorList>
    </citation>
    <scope>NUCLEOTIDE SEQUENCE [LARGE SCALE GENOMIC DNA]</scope>
    <source>
        <strain evidence="8 9">NCTC10821</strain>
    </source>
</reference>
<evidence type="ECO:0000256" key="1">
    <source>
        <dbReference type="ARBA" id="ARBA00004141"/>
    </source>
</evidence>
<dbReference type="SUPFAM" id="SSF81995">
    <property type="entry name" value="beta-sandwich domain of Sec23/24"/>
    <property type="match status" value="1"/>
</dbReference>
<dbReference type="EMBL" id="UGQT01000001">
    <property type="protein sequence ID" value="STZ62088.1"/>
    <property type="molecule type" value="Genomic_DNA"/>
</dbReference>
<feature type="compositionally biased region" description="Pro residues" evidence="5">
    <location>
        <begin position="9"/>
        <end position="60"/>
    </location>
</feature>
<dbReference type="OrthoDB" id="4555857at2"/>
<feature type="domain" description="RDD" evidence="7">
    <location>
        <begin position="82"/>
        <end position="210"/>
    </location>
</feature>
<organism evidence="8 9">
    <name type="scientific">Mycolicibacterium tokaiense</name>
    <dbReference type="NCBI Taxonomy" id="39695"/>
    <lineage>
        <taxon>Bacteria</taxon>
        <taxon>Bacillati</taxon>
        <taxon>Actinomycetota</taxon>
        <taxon>Actinomycetes</taxon>
        <taxon>Mycobacteriales</taxon>
        <taxon>Mycobacteriaceae</taxon>
        <taxon>Mycolicibacterium</taxon>
    </lineage>
</organism>
<sequence length="217" mass="22477">MTSGDYPNNPDPNYPPAPGAYPPPPPPQQYGPPPGGAYPPPPPGNYPPPPQGNYPPPPPSQYGAPGGYPPPQFGPTGGAEPGSLGIRFAARLIDNIITGIVISILLLVLGLWDGYVIPGIVSGLLTFAYFVGFEVTQGWTPAKKMLGLSVRGPGGAPKPDFQQSAIRNAFTLFSIIPFVGGLLAFIAYIVIAVTINGSPTKQGKHDELAGGTQVVKG</sequence>
<dbReference type="Pfam" id="PF06271">
    <property type="entry name" value="RDD"/>
    <property type="match status" value="1"/>
</dbReference>
<feature type="transmembrane region" description="Helical" evidence="6">
    <location>
        <begin position="170"/>
        <end position="195"/>
    </location>
</feature>
<dbReference type="InterPro" id="IPR010432">
    <property type="entry name" value="RDD"/>
</dbReference>
<protein>
    <submittedName>
        <fullName evidence="8">Putative membrane protein/domain protein</fullName>
    </submittedName>
</protein>
<keyword evidence="3 6" id="KW-1133">Transmembrane helix</keyword>
<dbReference type="GO" id="GO:0016020">
    <property type="term" value="C:membrane"/>
    <property type="evidence" value="ECO:0007669"/>
    <property type="project" value="UniProtKB-SubCell"/>
</dbReference>
<evidence type="ECO:0000256" key="2">
    <source>
        <dbReference type="ARBA" id="ARBA00022692"/>
    </source>
</evidence>
<evidence type="ECO:0000256" key="3">
    <source>
        <dbReference type="ARBA" id="ARBA00022989"/>
    </source>
</evidence>
<proteinExistence type="predicted"/>
<keyword evidence="9" id="KW-1185">Reference proteome</keyword>
<evidence type="ECO:0000259" key="7">
    <source>
        <dbReference type="Pfam" id="PF06271"/>
    </source>
</evidence>
<keyword evidence="4 6" id="KW-0472">Membrane</keyword>
<dbReference type="Proteomes" id="UP000254978">
    <property type="component" value="Unassembled WGS sequence"/>
</dbReference>
<evidence type="ECO:0000313" key="9">
    <source>
        <dbReference type="Proteomes" id="UP000254978"/>
    </source>
</evidence>
<evidence type="ECO:0000256" key="6">
    <source>
        <dbReference type="SAM" id="Phobius"/>
    </source>
</evidence>
<gene>
    <name evidence="8" type="ORF">NCTC10821_05651</name>
</gene>
<evidence type="ECO:0000256" key="5">
    <source>
        <dbReference type="SAM" id="MobiDB-lite"/>
    </source>
</evidence>
<evidence type="ECO:0000256" key="4">
    <source>
        <dbReference type="ARBA" id="ARBA00023136"/>
    </source>
</evidence>
<feature type="region of interest" description="Disordered" evidence="5">
    <location>
        <begin position="1"/>
        <end position="79"/>
    </location>
</feature>
<keyword evidence="2 6" id="KW-0812">Transmembrane</keyword>
<feature type="transmembrane region" description="Helical" evidence="6">
    <location>
        <begin position="92"/>
        <end position="109"/>
    </location>
</feature>
<feature type="transmembrane region" description="Helical" evidence="6">
    <location>
        <begin position="115"/>
        <end position="135"/>
    </location>
</feature>